<evidence type="ECO:0000313" key="2">
    <source>
        <dbReference type="EMBL" id="KAK6981092.1"/>
    </source>
</evidence>
<organism evidence="2 3">
    <name type="scientific">Favolaschia claudopus</name>
    <dbReference type="NCBI Taxonomy" id="2862362"/>
    <lineage>
        <taxon>Eukaryota</taxon>
        <taxon>Fungi</taxon>
        <taxon>Dikarya</taxon>
        <taxon>Basidiomycota</taxon>
        <taxon>Agaricomycotina</taxon>
        <taxon>Agaricomycetes</taxon>
        <taxon>Agaricomycetidae</taxon>
        <taxon>Agaricales</taxon>
        <taxon>Marasmiineae</taxon>
        <taxon>Mycenaceae</taxon>
        <taxon>Favolaschia</taxon>
    </lineage>
</organism>
<dbReference type="AlphaFoldDB" id="A0AAV9ZG37"/>
<evidence type="ECO:0000313" key="3">
    <source>
        <dbReference type="Proteomes" id="UP001362999"/>
    </source>
</evidence>
<proteinExistence type="predicted"/>
<protein>
    <recommendedName>
        <fullName evidence="4">Secreted protein</fullName>
    </recommendedName>
</protein>
<evidence type="ECO:0008006" key="4">
    <source>
        <dbReference type="Google" id="ProtNLM"/>
    </source>
</evidence>
<name>A0AAV9ZG37_9AGAR</name>
<keyword evidence="1" id="KW-0732">Signal</keyword>
<dbReference type="Proteomes" id="UP001362999">
    <property type="component" value="Unassembled WGS sequence"/>
</dbReference>
<feature type="chain" id="PRO_5043586698" description="Secreted protein" evidence="1">
    <location>
        <begin position="22"/>
        <end position="90"/>
    </location>
</feature>
<accession>A0AAV9ZG37</accession>
<reference evidence="2 3" key="1">
    <citation type="journal article" date="2024" name="J Genomics">
        <title>Draft genome sequencing and assembly of Favolaschia claudopus CIRM-BRFM 2984 isolated from oak limbs.</title>
        <authorList>
            <person name="Navarro D."/>
            <person name="Drula E."/>
            <person name="Chaduli D."/>
            <person name="Cazenave R."/>
            <person name="Ahrendt S."/>
            <person name="Wang J."/>
            <person name="Lipzen A."/>
            <person name="Daum C."/>
            <person name="Barry K."/>
            <person name="Grigoriev I.V."/>
            <person name="Favel A."/>
            <person name="Rosso M.N."/>
            <person name="Martin F."/>
        </authorList>
    </citation>
    <scope>NUCLEOTIDE SEQUENCE [LARGE SCALE GENOMIC DNA]</scope>
    <source>
        <strain evidence="2 3">CIRM-BRFM 2984</strain>
    </source>
</reference>
<evidence type="ECO:0000256" key="1">
    <source>
        <dbReference type="SAM" id="SignalP"/>
    </source>
</evidence>
<comment type="caution">
    <text evidence="2">The sequence shown here is derived from an EMBL/GenBank/DDBJ whole genome shotgun (WGS) entry which is preliminary data.</text>
</comment>
<keyword evidence="3" id="KW-1185">Reference proteome</keyword>
<dbReference type="EMBL" id="JAWWNJ010000153">
    <property type="protein sequence ID" value="KAK6981092.1"/>
    <property type="molecule type" value="Genomic_DNA"/>
</dbReference>
<sequence>MTGLAPCFVFLPSFPAALSFAFNPLRTNHRGPALRESTVPPSFPFYSRLFPPLFCPPSPPSRSPALPLVLASLLFSPSSPADSSLTFAQT</sequence>
<feature type="signal peptide" evidence="1">
    <location>
        <begin position="1"/>
        <end position="21"/>
    </location>
</feature>
<gene>
    <name evidence="2" type="ORF">R3P38DRAFT_3115068</name>
</gene>